<evidence type="ECO:0000313" key="2">
    <source>
        <dbReference type="EMBL" id="PRW59168.1"/>
    </source>
</evidence>
<gene>
    <name evidence="2" type="ORF">C2E21_2305</name>
</gene>
<feature type="compositionally biased region" description="Low complexity" evidence="1">
    <location>
        <begin position="769"/>
        <end position="782"/>
    </location>
</feature>
<sequence>MPSEVAAAYDVHNLSRLVLKKEELVKAVLIEAALQSCGGAGSLLSGLLIRLRRRGVYGLYQIAHLAPSGRLHIRGESFTAAPTDASSQAATEAEFQAFAHRAQQAGPPCSMREMAKLQWQRALVPNWIKNIERAEHASRNPETGAIPFQGYLKAVPSILNELHDAVKLQLRLERVHAAGPGALPRSRSGQQQQGQQFSFKQQLDVLAKARADQQTAEAAAAAQAGGAPTSAAAGTNAPAPWPAVAQAGAPWVAGTTPAGTCPPTAPYPAAAPYAVMPPYAPYGAAYHGPYAAAAAPHLAGYYSTDWHAHGYAAPAAGYAAPPGSYATAAGYAAPPASYAAAPAAAHPQGDDSGDVQYSVAWPYTRAGVPSGGPLPPPAAPPAAASAVSAAPGTAAAPKAQYPQQQQQPSKQAGPAVAGSGEEQQGSAQAAATKALEAAVEDFTASSPRDEHWHWDPVLALERRCLSLLHQQGQQPYYQLLRLLREHGMRRLPPFLGDAGESEEAAFRRFLGNRPHLFEVANGDELRPAPASADLMHIKQLLLDTLYAQRLRRAPISELHALLLERASSSVKLLPLKMAVQAKALDAFSSFLLQYLGDSVWLWNAPGQGKTVPFAELRPFDGSPDAAFLRQCRYQPSMHPDATCSSGAECGHAHALPRLESAPTPQLLHNTGSNADRAQWAAVLQQLCNYRCSSGRGVSPAPEEPRPAAAPGQAAAAADHKQQQAAAAAEGQPSDGSQVTCDAAEQDSMWGLEPVGGSGQTLEISSRPPTSADEGTDDAAATAPSAALPTTLAPAPWAQAAVQAAAAQAPPAARPDVAAAAGSGAVPPAAQLAAAAAAPSRTWQGTLQFEDGEEALPVAGDWSWPDGTPAKSTFVPPGHSLLLSEEHECCDEELASAAVRWAALDAPCCALWPAMQGPHAGEAEATFEAGLDIMAAKSCGYLLVLPGGRQLLVAPLPVVQAALEQQAAEQAGAAQQAPPPVLAQLAQQAAEAEHVLLALSLGTEGTEAADEPAAEDLLDERFWDPVWQMECAMVSKLVAEGPQPLRALQCMELAIPPFLSKYKTEPKEAVLSRFIAQRSHLFTSPRAQDRVELSPGAASFLVLKKRLLAHLARCPQQRTRLRDLQQVARAAPPLADPQLRELASRDIGIFCRQLLSDCIWLFPGVDAYCELRPFDSSGGLSLNQPRQCEVEHVRGECPLGFSCPKCHATPRGQGTVRSLVTARLTAGPAAVGWR</sequence>
<protein>
    <submittedName>
        <fullName evidence="2">Uncharacterized protein</fullName>
    </submittedName>
</protein>
<feature type="region of interest" description="Disordered" evidence="1">
    <location>
        <begin position="693"/>
        <end position="782"/>
    </location>
</feature>
<dbReference type="EMBL" id="LHPG02000004">
    <property type="protein sequence ID" value="PRW59167.1"/>
    <property type="molecule type" value="Genomic_DNA"/>
</dbReference>
<keyword evidence="3" id="KW-1185">Reference proteome</keyword>
<feature type="compositionally biased region" description="Low complexity" evidence="1">
    <location>
        <begin position="706"/>
        <end position="732"/>
    </location>
</feature>
<proteinExistence type="predicted"/>
<organism evidence="2 3">
    <name type="scientific">Chlorella sorokiniana</name>
    <name type="common">Freshwater green alga</name>
    <dbReference type="NCBI Taxonomy" id="3076"/>
    <lineage>
        <taxon>Eukaryota</taxon>
        <taxon>Viridiplantae</taxon>
        <taxon>Chlorophyta</taxon>
        <taxon>core chlorophytes</taxon>
        <taxon>Trebouxiophyceae</taxon>
        <taxon>Chlorellales</taxon>
        <taxon>Chlorellaceae</taxon>
        <taxon>Chlorella clade</taxon>
        <taxon>Chlorella</taxon>
    </lineage>
</organism>
<accession>A0A2P6TYN6</accession>
<dbReference type="AlphaFoldDB" id="A0A2P6TYN6"/>
<dbReference type="Proteomes" id="UP000239899">
    <property type="component" value="Unassembled WGS sequence"/>
</dbReference>
<evidence type="ECO:0000256" key="1">
    <source>
        <dbReference type="SAM" id="MobiDB-lite"/>
    </source>
</evidence>
<feature type="compositionally biased region" description="Low complexity" evidence="1">
    <location>
        <begin position="381"/>
        <end position="432"/>
    </location>
</feature>
<feature type="region of interest" description="Disordered" evidence="1">
    <location>
        <begin position="371"/>
        <end position="432"/>
    </location>
</feature>
<name>A0A2P6TYN6_CHLSO</name>
<evidence type="ECO:0000313" key="3">
    <source>
        <dbReference type="Proteomes" id="UP000239899"/>
    </source>
</evidence>
<dbReference type="OrthoDB" id="10565116at2759"/>
<reference evidence="2 3" key="1">
    <citation type="journal article" date="2018" name="Plant J.">
        <title>Genome sequences of Chlorella sorokiniana UTEX 1602 and Micractinium conductrix SAG 241.80: implications to maltose excretion by a green alga.</title>
        <authorList>
            <person name="Arriola M.B."/>
            <person name="Velmurugan N."/>
            <person name="Zhang Y."/>
            <person name="Plunkett M.H."/>
            <person name="Hondzo H."/>
            <person name="Barney B.M."/>
        </authorList>
    </citation>
    <scope>NUCLEOTIDE SEQUENCE [LARGE SCALE GENOMIC DNA]</scope>
    <source>
        <strain evidence="2">1602</strain>
        <strain evidence="3">UTEX 1602</strain>
    </source>
</reference>
<dbReference type="EMBL" id="LHPG02000004">
    <property type="protein sequence ID" value="PRW59168.1"/>
    <property type="molecule type" value="Genomic_DNA"/>
</dbReference>
<feature type="compositionally biased region" description="Polar residues" evidence="1">
    <location>
        <begin position="759"/>
        <end position="768"/>
    </location>
</feature>
<comment type="caution">
    <text evidence="2">The sequence shown here is derived from an EMBL/GenBank/DDBJ whole genome shotgun (WGS) entry which is preliminary data.</text>
</comment>
<reference evidence="2" key="2">
    <citation type="submission" date="2018-02" db="EMBL/GenBank/DDBJ databases">
        <authorList>
            <person name="Cohen D.B."/>
            <person name="Kent A.D."/>
        </authorList>
    </citation>
    <scope>NUCLEOTIDE SEQUENCE</scope>
    <source>
        <strain evidence="2">1602</strain>
    </source>
</reference>